<comment type="cofactor">
    <cofactor evidence="3">
        <name>Zn(2+)</name>
        <dbReference type="ChEBI" id="CHEBI:29105"/>
    </cofactor>
    <text evidence="3">Binds 1 zinc ion per subunit.</text>
</comment>
<feature type="domain" description="Hcy-binding" evidence="5">
    <location>
        <begin position="1"/>
        <end position="296"/>
    </location>
</feature>
<keyword evidence="7" id="KW-1185">Reference proteome</keyword>
<reference evidence="6 7" key="2">
    <citation type="journal article" date="2011" name="Stand. Genomic Sci.">
        <title>Complete genome sequence of Tolumonas auensis type strain (TA 4).</title>
        <authorList>
            <person name="Chertkov O."/>
            <person name="Copeland A."/>
            <person name="Lucas S."/>
            <person name="Lapidus A."/>
            <person name="Berry K.W."/>
            <person name="Detter J.C."/>
            <person name="Del Rio T.G."/>
            <person name="Hammon N."/>
            <person name="Dalin E."/>
            <person name="Tice H."/>
            <person name="Pitluck S."/>
            <person name="Richardson P."/>
            <person name="Bruce D."/>
            <person name="Goodwin L."/>
            <person name="Han C."/>
            <person name="Tapia R."/>
            <person name="Saunders E."/>
            <person name="Schmutz J."/>
            <person name="Brettin T."/>
            <person name="Larimer F."/>
            <person name="Land M."/>
            <person name="Hauser L."/>
            <person name="Spring S."/>
            <person name="Rohde M."/>
            <person name="Kyrpides N.C."/>
            <person name="Ivanova N."/>
            <person name="Goker M."/>
            <person name="Beller H.R."/>
            <person name="Klenk H.P."/>
            <person name="Woyke T."/>
        </authorList>
    </citation>
    <scope>NUCLEOTIDE SEQUENCE [LARGE SCALE GENOMIC DNA]</scope>
    <source>
        <strain evidence="7">DSM 9187 / TA4</strain>
    </source>
</reference>
<dbReference type="Proteomes" id="UP000009073">
    <property type="component" value="Chromosome"/>
</dbReference>
<gene>
    <name evidence="6" type="ordered locus">Tola_0174</name>
</gene>
<dbReference type="Gene3D" id="3.20.20.330">
    <property type="entry name" value="Homocysteine-binding-like domain"/>
    <property type="match status" value="1"/>
</dbReference>
<evidence type="ECO:0000256" key="1">
    <source>
        <dbReference type="ARBA" id="ARBA00022603"/>
    </source>
</evidence>
<dbReference type="GO" id="GO:0009086">
    <property type="term" value="P:methionine biosynthetic process"/>
    <property type="evidence" value="ECO:0007669"/>
    <property type="project" value="InterPro"/>
</dbReference>
<evidence type="ECO:0000313" key="6">
    <source>
        <dbReference type="EMBL" id="ACQ91804.1"/>
    </source>
</evidence>
<accession>C4L805</accession>
<dbReference type="eggNOG" id="COG2040">
    <property type="taxonomic scope" value="Bacteria"/>
</dbReference>
<keyword evidence="3 4" id="KW-0862">Zinc</keyword>
<dbReference type="InterPro" id="IPR003726">
    <property type="entry name" value="HCY_dom"/>
</dbReference>
<dbReference type="PROSITE" id="PS50970">
    <property type="entry name" value="HCY"/>
    <property type="match status" value="1"/>
</dbReference>
<keyword evidence="1 4" id="KW-0489">Methyltransferase</keyword>
<dbReference type="KEGG" id="tau:Tola_0174"/>
<organism evidence="6 7">
    <name type="scientific">Tolumonas auensis (strain DSM 9187 / NBRC 110442 / TA 4)</name>
    <dbReference type="NCBI Taxonomy" id="595494"/>
    <lineage>
        <taxon>Bacteria</taxon>
        <taxon>Pseudomonadati</taxon>
        <taxon>Pseudomonadota</taxon>
        <taxon>Gammaproteobacteria</taxon>
        <taxon>Aeromonadales</taxon>
        <taxon>Aeromonadaceae</taxon>
        <taxon>Tolumonas</taxon>
    </lineage>
</organism>
<dbReference type="PANTHER" id="PTHR11103">
    <property type="entry name" value="SLR1189 PROTEIN"/>
    <property type="match status" value="1"/>
</dbReference>
<proteinExistence type="predicted"/>
<dbReference type="STRING" id="595494.Tola_0174"/>
<evidence type="ECO:0000313" key="7">
    <source>
        <dbReference type="Proteomes" id="UP000009073"/>
    </source>
</evidence>
<dbReference type="GO" id="GO:0008270">
    <property type="term" value="F:zinc ion binding"/>
    <property type="evidence" value="ECO:0007669"/>
    <property type="project" value="InterPro"/>
</dbReference>
<dbReference type="AlphaFoldDB" id="C4L805"/>
<dbReference type="InterPro" id="IPR036589">
    <property type="entry name" value="HCY_dom_sf"/>
</dbReference>
<keyword evidence="2 4" id="KW-0808">Transferase</keyword>
<feature type="binding site" evidence="3 4">
    <location>
        <position position="282"/>
    </location>
    <ligand>
        <name>Zn(2+)</name>
        <dbReference type="ChEBI" id="CHEBI:29105"/>
    </ligand>
</feature>
<dbReference type="PANTHER" id="PTHR11103:SF18">
    <property type="entry name" value="SLR1189 PROTEIN"/>
    <property type="match status" value="1"/>
</dbReference>
<dbReference type="InterPro" id="IPR017226">
    <property type="entry name" value="BHMT-like"/>
</dbReference>
<evidence type="ECO:0000256" key="3">
    <source>
        <dbReference type="PIRSR" id="PIRSR037505-2"/>
    </source>
</evidence>
<dbReference type="HOGENOM" id="CLU_004914_3_0_6"/>
<dbReference type="RefSeq" id="WP_012728403.1">
    <property type="nucleotide sequence ID" value="NC_012691.1"/>
</dbReference>
<feature type="binding site" evidence="3 4">
    <location>
        <position position="281"/>
    </location>
    <ligand>
        <name>Zn(2+)</name>
        <dbReference type="ChEBI" id="CHEBI:29105"/>
    </ligand>
</feature>
<evidence type="ECO:0000256" key="4">
    <source>
        <dbReference type="PROSITE-ProRule" id="PRU00333"/>
    </source>
</evidence>
<dbReference type="EMBL" id="CP001616">
    <property type="protein sequence ID" value="ACQ91804.1"/>
    <property type="molecule type" value="Genomic_DNA"/>
</dbReference>
<dbReference type="PIRSF" id="PIRSF037505">
    <property type="entry name" value="Betaine_HMT"/>
    <property type="match status" value="1"/>
</dbReference>
<reference evidence="7" key="1">
    <citation type="submission" date="2009-05" db="EMBL/GenBank/DDBJ databases">
        <title>Complete sequence of Tolumonas auensis DSM 9187.</title>
        <authorList>
            <consortium name="US DOE Joint Genome Institute"/>
            <person name="Lucas S."/>
            <person name="Copeland A."/>
            <person name="Lapidus A."/>
            <person name="Glavina del Rio T."/>
            <person name="Tice H."/>
            <person name="Bruce D."/>
            <person name="Goodwin L."/>
            <person name="Pitluck S."/>
            <person name="Chertkov O."/>
            <person name="Brettin T."/>
            <person name="Detter J.C."/>
            <person name="Han C."/>
            <person name="Larimer F."/>
            <person name="Land M."/>
            <person name="Hauser L."/>
            <person name="Kyrpides N."/>
            <person name="Mikhailova N."/>
            <person name="Spring S."/>
            <person name="Beller H."/>
        </authorList>
    </citation>
    <scope>NUCLEOTIDE SEQUENCE [LARGE SCALE GENOMIC DNA]</scope>
    <source>
        <strain evidence="7">DSM 9187 / TA4</strain>
    </source>
</reference>
<keyword evidence="3 4" id="KW-0479">Metal-binding</keyword>
<dbReference type="SUPFAM" id="SSF82282">
    <property type="entry name" value="Homocysteine S-methyltransferase"/>
    <property type="match status" value="1"/>
</dbReference>
<feature type="binding site" evidence="3 4">
    <location>
        <position position="205"/>
    </location>
    <ligand>
        <name>Zn(2+)</name>
        <dbReference type="ChEBI" id="CHEBI:29105"/>
    </ligand>
</feature>
<dbReference type="GO" id="GO:0032259">
    <property type="term" value="P:methylation"/>
    <property type="evidence" value="ECO:0007669"/>
    <property type="project" value="UniProtKB-KW"/>
</dbReference>
<dbReference type="Pfam" id="PF02574">
    <property type="entry name" value="S-methyl_trans"/>
    <property type="match status" value="1"/>
</dbReference>
<name>C4L805_TOLAT</name>
<sequence>MSKVQILDGGMGRELKRIGAPFQQPEWSALALLDAPEYVTMAHNAFIGSGADIITTNSYAVVPFHIGEVRFTERGHALAQLAAEIARACADKAAHPVTVAGSLSPVLGSYRPDLFQMEAALRIYRVLIAAQEPFVDHWLAETQSSIAEVKAVRQALGDNSKPLWVSFTLDDEPAGGQALLRSGETVTDAVAAAIGLNVSAILFNCSQPEVMTNAVHDAVAEIQRQGKAIPVGVYANAFPAQSKEAEANAELDEIRADLNPDAYLNWAKKWIAAGATIIGGCCGITPEHIAQLAKDLK</sequence>
<protein>
    <submittedName>
        <fullName evidence="6">Homocysteine S-methyltransferase</fullName>
    </submittedName>
</protein>
<dbReference type="GO" id="GO:0008168">
    <property type="term" value="F:methyltransferase activity"/>
    <property type="evidence" value="ECO:0007669"/>
    <property type="project" value="UniProtKB-UniRule"/>
</dbReference>
<evidence type="ECO:0000259" key="5">
    <source>
        <dbReference type="PROSITE" id="PS50970"/>
    </source>
</evidence>
<evidence type="ECO:0000256" key="2">
    <source>
        <dbReference type="ARBA" id="ARBA00022679"/>
    </source>
</evidence>